<evidence type="ECO:0000256" key="6">
    <source>
        <dbReference type="ARBA" id="ARBA00038076"/>
    </source>
</evidence>
<keyword evidence="4 8" id="KW-1133">Transmembrane helix</keyword>
<organism evidence="10 11">
    <name type="scientific">Desulfoglaeba alkanexedens ALDC</name>
    <dbReference type="NCBI Taxonomy" id="980445"/>
    <lineage>
        <taxon>Bacteria</taxon>
        <taxon>Pseudomonadati</taxon>
        <taxon>Thermodesulfobacteriota</taxon>
        <taxon>Syntrophobacteria</taxon>
        <taxon>Syntrophobacterales</taxon>
        <taxon>Syntrophobacteraceae</taxon>
        <taxon>Desulfoglaeba</taxon>
    </lineage>
</organism>
<feature type="transmembrane region" description="Helical" evidence="8">
    <location>
        <begin position="1369"/>
        <end position="1392"/>
    </location>
</feature>
<dbReference type="GO" id="GO:0005886">
    <property type="term" value="C:plasma membrane"/>
    <property type="evidence" value="ECO:0007669"/>
    <property type="project" value="UniProtKB-SubCell"/>
</dbReference>
<feature type="domain" description="ABC3 transporter permease C-terminal" evidence="9">
    <location>
        <begin position="1333"/>
        <end position="1443"/>
    </location>
</feature>
<evidence type="ECO:0000256" key="1">
    <source>
        <dbReference type="ARBA" id="ARBA00004651"/>
    </source>
</evidence>
<reference evidence="10 11" key="2">
    <citation type="submission" date="2019-05" db="EMBL/GenBank/DDBJ databases">
        <authorList>
            <person name="Suflita J.M."/>
            <person name="Marks C.R."/>
        </authorList>
    </citation>
    <scope>NUCLEOTIDE SEQUENCE [LARGE SCALE GENOMIC DNA]</scope>
    <source>
        <strain evidence="10 11">ALDC</strain>
    </source>
</reference>
<feature type="transmembrane region" description="Helical" evidence="8">
    <location>
        <begin position="1043"/>
        <end position="1062"/>
    </location>
</feature>
<dbReference type="Proteomes" id="UP000298602">
    <property type="component" value="Chromosome"/>
</dbReference>
<feature type="transmembrane region" description="Helical" evidence="8">
    <location>
        <begin position="913"/>
        <end position="935"/>
    </location>
</feature>
<dbReference type="GO" id="GO:0022857">
    <property type="term" value="F:transmembrane transporter activity"/>
    <property type="evidence" value="ECO:0007669"/>
    <property type="project" value="TreeGrafter"/>
</dbReference>
<dbReference type="InterPro" id="IPR050250">
    <property type="entry name" value="Macrolide_Exporter_MacB"/>
</dbReference>
<comment type="subcellular location">
    <subcellularLocation>
        <location evidence="1">Cell membrane</location>
        <topology evidence="1">Multi-pass membrane protein</topology>
    </subcellularLocation>
</comment>
<feature type="transmembrane region" description="Helical" evidence="8">
    <location>
        <begin position="1330"/>
        <end position="1349"/>
    </location>
</feature>
<dbReference type="Pfam" id="PF02687">
    <property type="entry name" value="FtsX"/>
    <property type="match status" value="1"/>
</dbReference>
<name>A0A4P8L309_9BACT</name>
<dbReference type="SUPFAM" id="SSF52025">
    <property type="entry name" value="PA domain"/>
    <property type="match status" value="1"/>
</dbReference>
<dbReference type="OrthoDB" id="9773692at2"/>
<dbReference type="InterPro" id="IPR046450">
    <property type="entry name" value="PA_dom_sf"/>
</dbReference>
<keyword evidence="11" id="KW-1185">Reference proteome</keyword>
<evidence type="ECO:0000313" key="11">
    <source>
        <dbReference type="Proteomes" id="UP000298602"/>
    </source>
</evidence>
<sequence>MPTKPLRPPALWMTASVLGGAVLALFLAVFASVRPAAGALPAMDTGPSVVDHVRFFAGLGDRSTGSDGAYRAADMIRERFEAAGLQVGTQKFHQPVPVVDEAHVEVDGRRFPLYPWGPNMAYLPRTPDEGLTGPLVYVGKGSLAEFNGRDLEGAIVLMDLTAGREWFPVAMFGAKALIFLEDGSATRVEFEEKDTPTPVVFPRFYAPAETARSLIGLAEDTAKSATVVSRTRWENKTVENIYAIIPGASAELKDELAVVEASYDAGSHVLGLAPGADEATSIALLLALADHLSHNPPQRTVLLVATAGHNQGLAGTREFYWAFTADMRDLRRELQIVKKRRSHLNQLWKQAHEPDPLALGDPEGRVVVWNFVAERAKDRADFLIREAQYRKALERRGGIRNGEPSGPPQEDLEDPRPYRLLSWRKKASDLDEEQRALAYTLLYQGLPDIQAERAELKERESNLRSSVALQRLARDYTPVFFLSLSLSSRSLPFGLAEWGATFPLRENVRRQMRALRLGPVLLSASQEAAERAGVVNPFVDTTRFGVAQSEMPAGSSRHCLACDIGAIADCSAVSLATLNTRFSFWATPADTFSMVNTENLEILGRVFPAIIASVAAHPDLAGACRAGVEGFSSLQGRALFIRQGELFPDQPAPGTIVSAIQGSSIFRAMSYRDGSFFLHGVVSKKVAFQKLILEPYGLDSETGLIAWTADKEQTAKDNYRINIKGNTATTTLVMFHCLQTDVIGSFNPQRLDHLTKVNLLDGSTGAQPVRYWYSRVDGRDTMAVSVFLEKGTRFKLILSDTLLRKELLLLNSSPERPDGKGFLIGSPPAIPLVPLRVALDLHALAGTRLQNLHKHGIVNRYLEDLYVSASEDLTGAESMLAANRYDAFWEHVVGAWAHLNVVYHEVESTQRDVLAGVMFFIALFVPFAYCLERYLFCFRNVYKQITAFLLILVTTILVIRSLHPAFQLTYNPMVVIIAFFILGLSFLVSWIIFVRFEHEMERSRQAHRGRGGNTREGVNKWQAFGAGFAIGASNLFRRRLRTALTCITLIILTFTVMSFTNVKTLHKTTRTRIADSNAYRGIVLHHQIRRGLTPIALADLRARFAGEARLWPRAWVEPDHPSQRVLALVQAGNRAAAVEGVLGLGEAPPDHVAQIVRHGRWFREGESRAVLLPVRIAEVLELDPSRDIGASVTLWDHAFTVVGFFDEGRLERLNDLDGNPLTPAYLEVPPDEEITEVEVEAMEAGEEILPMTERFRNARSDSIVIVPYETSLSLGATPRSVSILPEPGRTAVGLADRLASWLAYPLFVGENGTWFQTAGRTLRYQGAANLLVPILIVVFICLNTMIGHVHERQREIAVYTSVGLAPTHVGFLFIVEALSLAVLSTVSGYILAQLTAKYLGNTALFAELTFNYSSLAGVACMVLVFTVVFLASLYPARIAARLSMPDVTRTWDLPDPVGDTLTLNLPFLLKEQEESGIMNYLTEHFLAHQDIAHGEFIVDDTQLHPDVPQTGSGQLPASVCLTLRTYVWLAPFDFGIKQRVQLHCCPSEDNPGYLELAVLMIRVSGERTAWLRANKNFIKSLRKQMLFWRLLDEETKKRYSAATEVAED</sequence>
<dbReference type="InterPro" id="IPR003838">
    <property type="entry name" value="ABC3_permease_C"/>
</dbReference>
<evidence type="ECO:0000256" key="8">
    <source>
        <dbReference type="SAM" id="Phobius"/>
    </source>
</evidence>
<evidence type="ECO:0000256" key="3">
    <source>
        <dbReference type="ARBA" id="ARBA00022692"/>
    </source>
</evidence>
<feature type="transmembrane region" description="Helical" evidence="8">
    <location>
        <begin position="947"/>
        <end position="966"/>
    </location>
</feature>
<keyword evidence="3 8" id="KW-0812">Transmembrane</keyword>
<feature type="transmembrane region" description="Helical" evidence="8">
    <location>
        <begin position="972"/>
        <end position="994"/>
    </location>
</feature>
<keyword evidence="2" id="KW-1003">Cell membrane</keyword>
<feature type="transmembrane region" description="Helical" evidence="8">
    <location>
        <begin position="1412"/>
        <end position="1434"/>
    </location>
</feature>
<feature type="region of interest" description="Disordered" evidence="7">
    <location>
        <begin position="395"/>
        <end position="415"/>
    </location>
</feature>
<proteinExistence type="inferred from homology"/>
<comment type="similarity">
    <text evidence="6">Belongs to the ABC-4 integral membrane protein family.</text>
</comment>
<dbReference type="Gene3D" id="3.50.30.30">
    <property type="match status" value="1"/>
</dbReference>
<protein>
    <submittedName>
        <fullName evidence="10">FtsX-like permease family protein</fullName>
    </submittedName>
</protein>
<evidence type="ECO:0000256" key="2">
    <source>
        <dbReference type="ARBA" id="ARBA00022475"/>
    </source>
</evidence>
<dbReference type="EMBL" id="CP040098">
    <property type="protein sequence ID" value="QCQ21152.1"/>
    <property type="molecule type" value="Genomic_DNA"/>
</dbReference>
<dbReference type="SUPFAM" id="SSF53187">
    <property type="entry name" value="Zn-dependent exopeptidases"/>
    <property type="match status" value="1"/>
</dbReference>
<evidence type="ECO:0000256" key="7">
    <source>
        <dbReference type="SAM" id="MobiDB-lite"/>
    </source>
</evidence>
<dbReference type="Gene3D" id="3.40.630.10">
    <property type="entry name" value="Zn peptidases"/>
    <property type="match status" value="1"/>
</dbReference>
<keyword evidence="5 8" id="KW-0472">Membrane</keyword>
<evidence type="ECO:0000256" key="5">
    <source>
        <dbReference type="ARBA" id="ARBA00023136"/>
    </source>
</evidence>
<dbReference type="PANTHER" id="PTHR30572:SF4">
    <property type="entry name" value="ABC TRANSPORTER PERMEASE YTRF"/>
    <property type="match status" value="1"/>
</dbReference>
<evidence type="ECO:0000256" key="4">
    <source>
        <dbReference type="ARBA" id="ARBA00022989"/>
    </source>
</evidence>
<evidence type="ECO:0000259" key="9">
    <source>
        <dbReference type="Pfam" id="PF02687"/>
    </source>
</evidence>
<accession>A0A4P8L309</accession>
<dbReference type="PANTHER" id="PTHR30572">
    <property type="entry name" value="MEMBRANE COMPONENT OF TRANSPORTER-RELATED"/>
    <property type="match status" value="1"/>
</dbReference>
<gene>
    <name evidence="10" type="ORF">FDQ92_02440</name>
</gene>
<dbReference type="KEGG" id="dax:FDQ92_02440"/>
<evidence type="ECO:0000313" key="10">
    <source>
        <dbReference type="EMBL" id="QCQ21152.1"/>
    </source>
</evidence>
<reference evidence="10 11" key="1">
    <citation type="submission" date="2019-05" db="EMBL/GenBank/DDBJ databases">
        <title>The Complete Genome Sequence of the n-alkane-degrading Desulfoglaeba alkanexedens ALDC reveals multiple alkylsuccinate synthase gene clusters.</title>
        <authorList>
            <person name="Callaghan A.V."/>
            <person name="Davidova I.A."/>
            <person name="Duncan K.E."/>
            <person name="Morris B."/>
            <person name="McInerney M.J."/>
        </authorList>
    </citation>
    <scope>NUCLEOTIDE SEQUENCE [LARGE SCALE GENOMIC DNA]</scope>
    <source>
        <strain evidence="10 11">ALDC</strain>
    </source>
</reference>